<evidence type="ECO:0008006" key="6">
    <source>
        <dbReference type="Google" id="ProtNLM"/>
    </source>
</evidence>
<dbReference type="InterPro" id="IPR011989">
    <property type="entry name" value="ARM-like"/>
</dbReference>
<keyword evidence="5" id="KW-1185">Reference proteome</keyword>
<organism evidence="4 5">
    <name type="scientific">Tetraparma gracilis</name>
    <dbReference type="NCBI Taxonomy" id="2962635"/>
    <lineage>
        <taxon>Eukaryota</taxon>
        <taxon>Sar</taxon>
        <taxon>Stramenopiles</taxon>
        <taxon>Ochrophyta</taxon>
        <taxon>Bolidophyceae</taxon>
        <taxon>Parmales</taxon>
        <taxon>Triparmaceae</taxon>
        <taxon>Tetraparma</taxon>
    </lineage>
</organism>
<accession>A0ABQ6N9V0</accession>
<dbReference type="PANTHER" id="PTHR16216">
    <property type="entry name" value="DYNEIN ASSEMBLY FACTOR 5, AXONEMAL"/>
    <property type="match status" value="1"/>
</dbReference>
<evidence type="ECO:0000313" key="5">
    <source>
        <dbReference type="Proteomes" id="UP001165060"/>
    </source>
</evidence>
<dbReference type="Pfam" id="PF24573">
    <property type="entry name" value="HEAT_DAAF5"/>
    <property type="match status" value="1"/>
</dbReference>
<evidence type="ECO:0000313" key="4">
    <source>
        <dbReference type="EMBL" id="GMI52285.1"/>
    </source>
</evidence>
<protein>
    <recommendedName>
        <fullName evidence="6">Armadillo-type protein</fullName>
    </recommendedName>
</protein>
<feature type="domain" description="Dynein axonemal assembly factor 5 HEAT-repeat" evidence="2">
    <location>
        <begin position="597"/>
        <end position="793"/>
    </location>
</feature>
<dbReference type="InterPro" id="IPR016024">
    <property type="entry name" value="ARM-type_fold"/>
</dbReference>
<sequence>MSSTDALWASMNSATPSTPAVDLNNLSKPKKTKSRAPPKSSTSKASAKDVVKDIASLKISRASDVPKAASASQLQGSDLEDMVRGVREAAKSHTGIAHSGDSDDDEENSDPDAAAASPESEAAAASRPWTVNRFASAMSDTDLMTRVQAVTALHMVVSDLASNLPPLTTLDLPPPYDPSRVVLTYNPNSGVSDMASGSHVPQWAVWQKTHSGLMSQFLESATPGEDKPAPSSTASDPVSVQITRRSLQSLLGSLSSPLLKRFSDTSEKVRMLSLKTATLLLTSCPDLTAVLPYLLPALLQRSPPAYFDQETDVFIHDMEAHEAYRVGKAVERQDRTDLVHGASAITVVEQSEEVRLLLPKLVSKLLTACANHNSLGLLSPYFTDLLLLLQSFLRDPYNAIKIQASLTLIQLLRVPQWEAGAMVFATAVARAAVPMLRSRNAKVRVAGTALFEAAAAVPNRAKVKGAGTAAIADVVGYREENVLPVAAFYDASAGTSVNALAEIVQDGNPTVRARICACLSFFLVCLPDRYDHHSRLLPYVLSFFTDDAENLQNMAIEAVDHCGAQYEAEHPDDIIERRQYGVDGDARTNVDGELPAPFTQRPRLGARIFVRGNTKRYFAALLKELTNWIGVTRERSADLLVTLVIYCEEHLTMDFHQTAPLVVKALGLAKAELDSGEAGADGKKMLTKVEYILELMGRFVDPETYVPLLLPRVTGLSESATTFSEGGAHSESSRVHNAMALRCMMKGSLTKRLLPWVKRIVREMCEEGDCLTGSVSASARCEMLRCLLELLEKIRGVDGKLLTAHFNVTGRLADLDGIWITCCKKLLGCKFNADGHGKLRDIADRGLGYELDCDQQLMITNLWNGSSKEDWHAAVQDSCLLDLCMFGSWLVEGGLAEDFETVEIGQQAMALWCNTVKAAIRGGKKGALQADAVEVLVNEVLNQGAEVVGSGAAGIIQALFEVVKGDDMEDGVELKLVDMVCRRGEGADKWNCLRVILEGVGRGEGRLKRFGAEKEAPAGGARAEALASAVWPAVRSASGAFWGADVAERLAFAELLNALGGGVIYGEFLSTVLPLGGGGGMKDGVDKIEGEAEQEAAAVLDGCCRLAAVLDPEAFVKAVKEEGAKVRCNVYDQWEDHGSLIQMLGGR</sequence>
<proteinExistence type="predicted"/>
<dbReference type="Proteomes" id="UP001165060">
    <property type="component" value="Unassembled WGS sequence"/>
</dbReference>
<dbReference type="InterPro" id="IPR056497">
    <property type="entry name" value="HEAT_DAAF5"/>
</dbReference>
<feature type="compositionally biased region" description="Low complexity" evidence="1">
    <location>
        <begin position="111"/>
        <end position="126"/>
    </location>
</feature>
<dbReference type="SUPFAM" id="SSF48371">
    <property type="entry name" value="ARM repeat"/>
    <property type="match status" value="1"/>
</dbReference>
<feature type="compositionally biased region" description="Polar residues" evidence="1">
    <location>
        <begin position="230"/>
        <end position="239"/>
    </location>
</feature>
<feature type="domain" description="Dynein axonemal assembly factor 5 TPR repeats" evidence="3">
    <location>
        <begin position="495"/>
        <end position="574"/>
    </location>
</feature>
<feature type="region of interest" description="Disordered" evidence="1">
    <location>
        <begin position="220"/>
        <end position="239"/>
    </location>
</feature>
<dbReference type="EMBL" id="BRYB01006218">
    <property type="protein sequence ID" value="GMI52285.1"/>
    <property type="molecule type" value="Genomic_DNA"/>
</dbReference>
<dbReference type="Pfam" id="PF25757">
    <property type="entry name" value="TPR_DNAAF5"/>
    <property type="match status" value="1"/>
</dbReference>
<feature type="compositionally biased region" description="Polar residues" evidence="1">
    <location>
        <begin position="1"/>
        <end position="18"/>
    </location>
</feature>
<dbReference type="InterPro" id="IPR052623">
    <property type="entry name" value="DAAF5"/>
</dbReference>
<evidence type="ECO:0000259" key="2">
    <source>
        <dbReference type="Pfam" id="PF24573"/>
    </source>
</evidence>
<name>A0ABQ6N9V0_9STRA</name>
<evidence type="ECO:0000259" key="3">
    <source>
        <dbReference type="Pfam" id="PF25757"/>
    </source>
</evidence>
<feature type="region of interest" description="Disordered" evidence="1">
    <location>
        <begin position="1"/>
        <end position="128"/>
    </location>
</feature>
<gene>
    <name evidence="4" type="ORF">TeGR_g4203</name>
</gene>
<comment type="caution">
    <text evidence="4">The sequence shown here is derived from an EMBL/GenBank/DDBJ whole genome shotgun (WGS) entry which is preliminary data.</text>
</comment>
<dbReference type="InterPro" id="IPR057978">
    <property type="entry name" value="TPR_DAAF5"/>
</dbReference>
<dbReference type="Gene3D" id="1.25.10.10">
    <property type="entry name" value="Leucine-rich Repeat Variant"/>
    <property type="match status" value="2"/>
</dbReference>
<evidence type="ECO:0000256" key="1">
    <source>
        <dbReference type="SAM" id="MobiDB-lite"/>
    </source>
</evidence>
<feature type="compositionally biased region" description="Basic and acidic residues" evidence="1">
    <location>
        <begin position="81"/>
        <end position="91"/>
    </location>
</feature>
<dbReference type="PANTHER" id="PTHR16216:SF10">
    <property type="entry name" value="RNA POLYMERASE II ASSEMBLY FACTOR RTP1 C-TERMINAL DOMAIN-CONTAINING PROTEIN"/>
    <property type="match status" value="1"/>
</dbReference>
<reference evidence="4 5" key="1">
    <citation type="journal article" date="2023" name="Commun. Biol.">
        <title>Genome analysis of Parmales, the sister group of diatoms, reveals the evolutionary specialization of diatoms from phago-mixotrophs to photoautotrophs.</title>
        <authorList>
            <person name="Ban H."/>
            <person name="Sato S."/>
            <person name="Yoshikawa S."/>
            <person name="Yamada K."/>
            <person name="Nakamura Y."/>
            <person name="Ichinomiya M."/>
            <person name="Sato N."/>
            <person name="Blanc-Mathieu R."/>
            <person name="Endo H."/>
            <person name="Kuwata A."/>
            <person name="Ogata H."/>
        </authorList>
    </citation>
    <scope>NUCLEOTIDE SEQUENCE [LARGE SCALE GENOMIC DNA]</scope>
</reference>